<feature type="domain" description="Replication origin-binding protein" evidence="2">
    <location>
        <begin position="1252"/>
        <end position="1415"/>
    </location>
</feature>
<keyword evidence="4" id="KW-1185">Reference proteome</keyword>
<evidence type="ECO:0000256" key="1">
    <source>
        <dbReference type="SAM" id="MobiDB-lite"/>
    </source>
</evidence>
<dbReference type="GO" id="GO:0005524">
    <property type="term" value="F:ATP binding"/>
    <property type="evidence" value="ECO:0007669"/>
    <property type="project" value="InterPro"/>
</dbReference>
<sequence length="1945" mass="213563">MVEWRKVMNIDDSLLWQDEGAIESPYAEMQEVKEFTRARTDRVAPLEFLNRLRVGHEHDALLFNASRSDALPMSAIRALVASASRGFLTKSKRGHRILRKVAGLVCRCAKKELGPVGLLWTKAAWVGGLRAAVAGLEGLASTPDAGLQYVFENVLTSIKQAHLEGLQQPASASHEAHRTTASPTPASPAATNEARPPAGGASGKARRGREELASYLFGDEVPHGFLCGECSNPATFAIRGSRAGSNLQYFCGVHREVTGCFKFEKTRAEWARDRVVYGLKAELARALDEESLLRGIRGWDKWQESGYWGDATPKSRILIVKLLIMGGIESNPGWSPSNEACPEGERPSASGGDAPASDGGGAAVPHPLHAATIAPEALTALAEVRMDLPASCASTKRPLEQVLPQAGPSGGRRRRLFKVSELASRAQVDHAADNVDEPAPDVRAREGGELEEDLGQRSERGAGSRRDGRKARKDRVVAAFFAHCEQRRAAWAAHEEEEIEDGEAQERESRPGAAHPNTSLEDVPLGGEPRAQADVPLHDVHRTRAAMELTAVASAGDIGLTNEGGEARASTSAAPKTGRPVQKKRRKCAKSNPVLRDEAAREAGATHARSPLALVTDAPISNVGTLVDRLKAKRDAEEAAAREERLKRYGRTQPLGVPRRTGDASAHTMDQDSSPSSPLRSSVLPSQGEDPAPSAAQPPTAAPSPQVVEDERAPPSPPADQPPVDVDAGLPPSLSETHDAPPFPAGRPPSPPPADQPQEPLVIAPLPEENPLPEVPGQLPSVTPSPSHAHQEQALASVDQGLAPDLPNQPSATEARRPTAAEPSVEPSSALPPTEPLTQLPGDPPQAASVEDSGPGWLKKLELALRQQRAKGHAIVVAQDINEEGAKRWGSFKDVAALAAFRGPLARPAHLYEVIQDDARWRVYFDLDFSIATEDFNDFERRLAAFHLVRDRFLTSVLNVPRGALRFQACKAHGPARPPKQGFKFSVHEVLEGFYLRGSDARRAFGKAFGSFLEDPPDDLKASVELMRKVGGSDYIWDGSVYGRRRCFRLLRSSKFGDNFRPLVPLEGSSEAIADHLVCLYSEAEVAGSTEVSAALLGEWAIARPAPLAPPRVGPFRQRALTLEEASTSQGPGAEDLSEQERAILLARYQEDHAGAEISRVVQERPVVFFVLFQAPEPTCCIAGRRHTSLGNQNPYLIYRRNEPRIARYQCFANSCRGECRMLPLDMLTTFGWTEDYEENLGMRPYPVFEIEHVRKRTMLISAKKGVGKSKAFMDWAVAMVGKNPGLSFLLIGANISLSRKYHQDLVDAGVKDVVLYQEAPPGPINGPRVVCCINSIHRVQFKMDVVGMDEMDMVLTNLNSEVMTQRGRVLSCLEAFVAGAKVVIGMDANIDCARVMEYLFMARPDAALHTIRNRGLYPAARRATIRVFSQASESLECIGTAVQDVLDRVARGTKVVCPSTSKRFVKHLEHHFNVEFPPAEPQKRGIFLHADKRSKADEDFFQKAMAEPDTFLEADCVAFSPKLGPGVSKEKPYAEETVAFALNSLNGPDVETLLQQHARFRTVTNSTIDYKQVVSSAVDLPRSTEAVFQAIERDDRQIVKMLGDASGFHFLRGSRGICDRSSASCVLYANNILAKVESYLEFVPKLKADLEKQGYEVTVEHIEPRGNLGRPPPEVPLGFDPDPELLNDEDWRARYIINVDQYERLCERPEELSQREQLQEYLLEMVTNEYKVDPRRVDHSFYLRSCADTDEAEKTKEAHANYLRFREHRFATLAGDLDRALGQVNEFGVVQEYVKVVRDPLNRVPFAARILAFLVGCEEEQLDHGAELWEVSEESVQAAYARFIGFSKEQLKTIFNLYGFVQQISRRSSKTAETGNNERKAQKRNAVGKVLRAGLGVELQLAKKSNNKFISPHLLTPAIYRGLHERYGSYDPGVGAAEECIIRL</sequence>
<dbReference type="Pfam" id="PF02399">
    <property type="entry name" value="Herpes_ori_bp"/>
    <property type="match status" value="1"/>
</dbReference>
<dbReference type="InterPro" id="IPR003450">
    <property type="entry name" value="Replication_origin-bd"/>
</dbReference>
<feature type="region of interest" description="Disordered" evidence="1">
    <location>
        <begin position="562"/>
        <end position="607"/>
    </location>
</feature>
<feature type="region of interest" description="Disordered" evidence="1">
    <location>
        <begin position="492"/>
        <end position="531"/>
    </location>
</feature>
<organism evidence="3 4">
    <name type="scientific">Klebsormidium nitens</name>
    <name type="common">Green alga</name>
    <name type="synonym">Ulothrix nitens</name>
    <dbReference type="NCBI Taxonomy" id="105231"/>
    <lineage>
        <taxon>Eukaryota</taxon>
        <taxon>Viridiplantae</taxon>
        <taxon>Streptophyta</taxon>
        <taxon>Klebsormidiophyceae</taxon>
        <taxon>Klebsormidiales</taxon>
        <taxon>Klebsormidiaceae</taxon>
        <taxon>Klebsormidium</taxon>
    </lineage>
</organism>
<name>A0A0U9I7T9_KLENI</name>
<evidence type="ECO:0000259" key="2">
    <source>
        <dbReference type="Pfam" id="PF02399"/>
    </source>
</evidence>
<evidence type="ECO:0000313" key="3">
    <source>
        <dbReference type="EMBL" id="GAQ88267.1"/>
    </source>
</evidence>
<dbReference type="EMBL" id="DF237363">
    <property type="protein sequence ID" value="GAQ88267.1"/>
    <property type="molecule type" value="Genomic_DNA"/>
</dbReference>
<dbReference type="STRING" id="105231.A0A0U9I7T9"/>
<reference evidence="3 4" key="1">
    <citation type="journal article" date="2014" name="Nat. Commun.">
        <title>Klebsormidium flaccidum genome reveals primary factors for plant terrestrial adaptation.</title>
        <authorList>
            <person name="Hori K."/>
            <person name="Maruyama F."/>
            <person name="Fujisawa T."/>
            <person name="Togashi T."/>
            <person name="Yamamoto N."/>
            <person name="Seo M."/>
            <person name="Sato S."/>
            <person name="Yamada T."/>
            <person name="Mori H."/>
            <person name="Tajima N."/>
            <person name="Moriyama T."/>
            <person name="Ikeuchi M."/>
            <person name="Watanabe M."/>
            <person name="Wada H."/>
            <person name="Kobayashi K."/>
            <person name="Saito M."/>
            <person name="Masuda T."/>
            <person name="Sasaki-Sekimoto Y."/>
            <person name="Mashiguchi K."/>
            <person name="Awai K."/>
            <person name="Shimojima M."/>
            <person name="Masuda S."/>
            <person name="Iwai M."/>
            <person name="Nobusawa T."/>
            <person name="Narise T."/>
            <person name="Kondo S."/>
            <person name="Saito H."/>
            <person name="Sato R."/>
            <person name="Murakawa M."/>
            <person name="Ihara Y."/>
            <person name="Oshima-Yamada Y."/>
            <person name="Ohtaka K."/>
            <person name="Satoh M."/>
            <person name="Sonobe K."/>
            <person name="Ishii M."/>
            <person name="Ohtani R."/>
            <person name="Kanamori-Sato M."/>
            <person name="Honoki R."/>
            <person name="Miyazaki D."/>
            <person name="Mochizuki H."/>
            <person name="Umetsu J."/>
            <person name="Higashi K."/>
            <person name="Shibata D."/>
            <person name="Kamiya Y."/>
            <person name="Sato N."/>
            <person name="Nakamura Y."/>
            <person name="Tabata S."/>
            <person name="Ida S."/>
            <person name="Kurokawa K."/>
            <person name="Ohta H."/>
        </authorList>
    </citation>
    <scope>NUCLEOTIDE SEQUENCE [LARGE SCALE GENOMIC DNA]</scope>
    <source>
        <strain evidence="3 4">NIES-2285</strain>
    </source>
</reference>
<feature type="compositionally biased region" description="Low complexity" evidence="1">
    <location>
        <begin position="347"/>
        <end position="357"/>
    </location>
</feature>
<dbReference type="Proteomes" id="UP000054558">
    <property type="component" value="Unassembled WGS sequence"/>
</dbReference>
<feature type="compositionally biased region" description="Basic and acidic residues" evidence="1">
    <location>
        <begin position="440"/>
        <end position="466"/>
    </location>
</feature>
<dbReference type="GO" id="GO:0006260">
    <property type="term" value="P:DNA replication"/>
    <property type="evidence" value="ECO:0007669"/>
    <property type="project" value="InterPro"/>
</dbReference>
<feature type="compositionally biased region" description="Low complexity" evidence="1">
    <location>
        <begin position="756"/>
        <end position="767"/>
    </location>
</feature>
<evidence type="ECO:0000313" key="4">
    <source>
        <dbReference type="Proteomes" id="UP000054558"/>
    </source>
</evidence>
<proteinExistence type="predicted"/>
<dbReference type="GO" id="GO:0003688">
    <property type="term" value="F:DNA replication origin binding"/>
    <property type="evidence" value="ECO:0007669"/>
    <property type="project" value="InterPro"/>
</dbReference>
<accession>A0A0U9I7T9</accession>
<protein>
    <recommendedName>
        <fullName evidence="2">Replication origin-binding protein domain-containing protein</fullName>
    </recommendedName>
</protein>
<feature type="region of interest" description="Disordered" evidence="1">
    <location>
        <begin position="333"/>
        <end position="366"/>
    </location>
</feature>
<feature type="compositionally biased region" description="Basic and acidic residues" evidence="1">
    <location>
        <begin position="638"/>
        <end position="647"/>
    </location>
</feature>
<feature type="compositionally biased region" description="Low complexity" evidence="1">
    <location>
        <begin position="179"/>
        <end position="199"/>
    </location>
</feature>
<feature type="compositionally biased region" description="Pro residues" evidence="1">
    <location>
        <begin position="741"/>
        <end position="755"/>
    </location>
</feature>
<gene>
    <name evidence="3" type="ORF">KFL_004140030</name>
</gene>
<feature type="compositionally biased region" description="Low complexity" evidence="1">
    <location>
        <begin position="673"/>
        <end position="706"/>
    </location>
</feature>
<feature type="region of interest" description="Disordered" evidence="1">
    <location>
        <begin position="423"/>
        <end position="472"/>
    </location>
</feature>
<feature type="region of interest" description="Disordered" evidence="1">
    <location>
        <begin position="638"/>
        <end position="853"/>
    </location>
</feature>
<feature type="region of interest" description="Disordered" evidence="1">
    <location>
        <begin position="166"/>
        <end position="206"/>
    </location>
</feature>